<proteinExistence type="predicted"/>
<sequence length="290" mass="31644">MQIDKRSLLKWRHSIVIRFFLVSFVCIHLPLISLLIAFSSMPNPGGWQLALIVLSATLVGTIACLGAIWHLTAPLRTLASVITAYRHGGRFADELVEKRGDDEIAVVTRAVCGMVGEIASLAERVEGRPALDPLTGLLNGSAAYALQLERMPQGSDPTAPFTVAVFEVAEFEAVQTEHGREAADLALVAVGDIVRQVLGQQHVTARMSGRTFVILFPGDLPDAVVTLCERIRSAVEKLEVSPLKRGELRVTFGLSVRQMGDAMADLIHRADMALFRARDLNRTGLEVFPR</sequence>
<organism evidence="6 7">
    <name type="scientific">Peteryoungia ipomoeae</name>
    <dbReference type="NCBI Taxonomy" id="1210932"/>
    <lineage>
        <taxon>Bacteria</taxon>
        <taxon>Pseudomonadati</taxon>
        <taxon>Pseudomonadota</taxon>
        <taxon>Alphaproteobacteria</taxon>
        <taxon>Hyphomicrobiales</taxon>
        <taxon>Rhizobiaceae</taxon>
        <taxon>Peteryoungia</taxon>
    </lineage>
</organism>
<dbReference type="PROSITE" id="PS50885">
    <property type="entry name" value="HAMP"/>
    <property type="match status" value="1"/>
</dbReference>
<comment type="catalytic activity">
    <reaction evidence="2">
        <text>2 GTP = 3',3'-c-di-GMP + 2 diphosphate</text>
        <dbReference type="Rhea" id="RHEA:24898"/>
        <dbReference type="ChEBI" id="CHEBI:33019"/>
        <dbReference type="ChEBI" id="CHEBI:37565"/>
        <dbReference type="ChEBI" id="CHEBI:58805"/>
        <dbReference type="EC" id="2.7.7.65"/>
    </reaction>
</comment>
<keyword evidence="7" id="KW-1185">Reference proteome</keyword>
<feature type="domain" description="HAMP" evidence="4">
    <location>
        <begin position="69"/>
        <end position="123"/>
    </location>
</feature>
<dbReference type="InterPro" id="IPR029787">
    <property type="entry name" value="Nucleotide_cyclase"/>
</dbReference>
<dbReference type="RefSeq" id="WP_136596791.1">
    <property type="nucleotide sequence ID" value="NZ_STGV01000001.1"/>
</dbReference>
<dbReference type="CDD" id="cd01949">
    <property type="entry name" value="GGDEF"/>
    <property type="match status" value="1"/>
</dbReference>
<reference evidence="6 7" key="1">
    <citation type="submission" date="2019-04" db="EMBL/GenBank/DDBJ databases">
        <title>Genome sequence of strain shin9-1.</title>
        <authorList>
            <person name="Gao J."/>
            <person name="Sun J."/>
        </authorList>
    </citation>
    <scope>NUCLEOTIDE SEQUENCE [LARGE SCALE GENOMIC DNA]</scope>
    <source>
        <strain evidence="7">shin9-1</strain>
    </source>
</reference>
<feature type="domain" description="GGDEF" evidence="5">
    <location>
        <begin position="159"/>
        <end position="290"/>
    </location>
</feature>
<dbReference type="PROSITE" id="PS50887">
    <property type="entry name" value="GGDEF"/>
    <property type="match status" value="1"/>
</dbReference>
<evidence type="ECO:0000259" key="5">
    <source>
        <dbReference type="PROSITE" id="PS50887"/>
    </source>
</evidence>
<accession>A0A4S8P4F4</accession>
<dbReference type="GO" id="GO:0016020">
    <property type="term" value="C:membrane"/>
    <property type="evidence" value="ECO:0007669"/>
    <property type="project" value="InterPro"/>
</dbReference>
<dbReference type="EMBL" id="STGV01000001">
    <property type="protein sequence ID" value="THV24943.1"/>
    <property type="molecule type" value="Genomic_DNA"/>
</dbReference>
<gene>
    <name evidence="6" type="ORF">FAA97_01660</name>
</gene>
<dbReference type="GO" id="GO:0052621">
    <property type="term" value="F:diguanylate cyclase activity"/>
    <property type="evidence" value="ECO:0007669"/>
    <property type="project" value="UniProtKB-EC"/>
</dbReference>
<name>A0A4S8P4F4_9HYPH</name>
<protein>
    <recommendedName>
        <fullName evidence="1">diguanylate cyclase</fullName>
        <ecNumber evidence="1">2.7.7.65</ecNumber>
    </recommendedName>
</protein>
<evidence type="ECO:0000313" key="6">
    <source>
        <dbReference type="EMBL" id="THV24943.1"/>
    </source>
</evidence>
<dbReference type="Gene3D" id="3.30.70.270">
    <property type="match status" value="1"/>
</dbReference>
<dbReference type="InterPro" id="IPR000160">
    <property type="entry name" value="GGDEF_dom"/>
</dbReference>
<evidence type="ECO:0000256" key="2">
    <source>
        <dbReference type="ARBA" id="ARBA00034247"/>
    </source>
</evidence>
<evidence type="ECO:0000256" key="3">
    <source>
        <dbReference type="SAM" id="Phobius"/>
    </source>
</evidence>
<dbReference type="InterPro" id="IPR003660">
    <property type="entry name" value="HAMP_dom"/>
</dbReference>
<evidence type="ECO:0000259" key="4">
    <source>
        <dbReference type="PROSITE" id="PS50885"/>
    </source>
</evidence>
<dbReference type="Pfam" id="PF00990">
    <property type="entry name" value="GGDEF"/>
    <property type="match status" value="1"/>
</dbReference>
<dbReference type="SUPFAM" id="SSF55073">
    <property type="entry name" value="Nucleotide cyclase"/>
    <property type="match status" value="1"/>
</dbReference>
<feature type="transmembrane region" description="Helical" evidence="3">
    <location>
        <begin position="47"/>
        <end position="69"/>
    </location>
</feature>
<dbReference type="PANTHER" id="PTHR45138">
    <property type="entry name" value="REGULATORY COMPONENTS OF SENSORY TRANSDUCTION SYSTEM"/>
    <property type="match status" value="1"/>
</dbReference>
<keyword evidence="3" id="KW-0472">Membrane</keyword>
<dbReference type="Proteomes" id="UP000308828">
    <property type="component" value="Unassembled WGS sequence"/>
</dbReference>
<keyword evidence="3" id="KW-0812">Transmembrane</keyword>
<comment type="caution">
    <text evidence="6">The sequence shown here is derived from an EMBL/GenBank/DDBJ whole genome shotgun (WGS) entry which is preliminary data.</text>
</comment>
<feature type="transmembrane region" description="Helical" evidence="3">
    <location>
        <begin position="15"/>
        <end position="41"/>
    </location>
</feature>
<dbReference type="NCBIfam" id="TIGR00254">
    <property type="entry name" value="GGDEF"/>
    <property type="match status" value="1"/>
</dbReference>
<dbReference type="OrthoDB" id="9812260at2"/>
<dbReference type="SMART" id="SM00267">
    <property type="entry name" value="GGDEF"/>
    <property type="match status" value="1"/>
</dbReference>
<dbReference type="InterPro" id="IPR050469">
    <property type="entry name" value="Diguanylate_Cyclase"/>
</dbReference>
<evidence type="ECO:0000256" key="1">
    <source>
        <dbReference type="ARBA" id="ARBA00012528"/>
    </source>
</evidence>
<evidence type="ECO:0000313" key="7">
    <source>
        <dbReference type="Proteomes" id="UP000308828"/>
    </source>
</evidence>
<keyword evidence="3" id="KW-1133">Transmembrane helix</keyword>
<dbReference type="AlphaFoldDB" id="A0A4S8P4F4"/>
<dbReference type="EC" id="2.7.7.65" evidence="1"/>
<dbReference type="InterPro" id="IPR043128">
    <property type="entry name" value="Rev_trsase/Diguanyl_cyclase"/>
</dbReference>
<dbReference type="PANTHER" id="PTHR45138:SF9">
    <property type="entry name" value="DIGUANYLATE CYCLASE DGCM-RELATED"/>
    <property type="match status" value="1"/>
</dbReference>
<dbReference type="GO" id="GO:0007165">
    <property type="term" value="P:signal transduction"/>
    <property type="evidence" value="ECO:0007669"/>
    <property type="project" value="InterPro"/>
</dbReference>